<keyword evidence="3" id="KW-0862">Zinc</keyword>
<dbReference type="InterPro" id="IPR022143">
    <property type="entry name" value="DUF3675"/>
</dbReference>
<evidence type="ECO:0000259" key="5">
    <source>
        <dbReference type="PROSITE" id="PS51292"/>
    </source>
</evidence>
<feature type="transmembrane region" description="Helical" evidence="4">
    <location>
        <begin position="176"/>
        <end position="198"/>
    </location>
</feature>
<dbReference type="SUPFAM" id="SSF57850">
    <property type="entry name" value="RING/U-box"/>
    <property type="match status" value="1"/>
</dbReference>
<dbReference type="Gene3D" id="3.30.40.10">
    <property type="entry name" value="Zinc/RING finger domain, C3HC4 (zinc finger)"/>
    <property type="match status" value="1"/>
</dbReference>
<sequence length="276" mass="31917">MGGWPHEPFKEERERVMREMVLYIDDLRSSYSSNICRICHEEEFESCKSLETPCGCSGSVKFAHRDCVQRWCDEKGNTICEICLQISWLSCIIYIIVYININAIVVLFIECDRGSLEVPRNEQGENEIVETEHQCEDADHRSPSFCTTLALIFTALLLTRHLFAIITGAGDYPFSLLTVLIARASGILVPMYILIRILSALQSNIRHHYQRSDVDFLSPELELYGSKLRHMTRMGYCVNLQGRLYRKGLYYCCRSKLALDCRLVNKFMFLLSARVW</sequence>
<name>A0A8X8XP99_SALSN</name>
<evidence type="ECO:0000256" key="1">
    <source>
        <dbReference type="ARBA" id="ARBA00022723"/>
    </source>
</evidence>
<dbReference type="Pfam" id="PF12428">
    <property type="entry name" value="DUF3675"/>
    <property type="match status" value="1"/>
</dbReference>
<evidence type="ECO:0000256" key="3">
    <source>
        <dbReference type="ARBA" id="ARBA00022833"/>
    </source>
</evidence>
<evidence type="ECO:0000256" key="2">
    <source>
        <dbReference type="ARBA" id="ARBA00022771"/>
    </source>
</evidence>
<comment type="caution">
    <text evidence="6">The sequence shown here is derived from an EMBL/GenBank/DDBJ whole genome shotgun (WGS) entry which is preliminary data.</text>
</comment>
<feature type="transmembrane region" description="Helical" evidence="4">
    <location>
        <begin position="149"/>
        <end position="170"/>
    </location>
</feature>
<dbReference type="InterPro" id="IPR013083">
    <property type="entry name" value="Znf_RING/FYVE/PHD"/>
</dbReference>
<keyword evidence="1" id="KW-0479">Metal-binding</keyword>
<dbReference type="CDD" id="cd16495">
    <property type="entry name" value="RING_CH-C4HC3_MARCH"/>
    <property type="match status" value="1"/>
</dbReference>
<feature type="transmembrane region" description="Helical" evidence="4">
    <location>
        <begin position="86"/>
        <end position="109"/>
    </location>
</feature>
<evidence type="ECO:0000313" key="6">
    <source>
        <dbReference type="EMBL" id="KAG6417771.1"/>
    </source>
</evidence>
<reference evidence="6" key="2">
    <citation type="submission" date="2020-08" db="EMBL/GenBank/DDBJ databases">
        <title>Plant Genome Project.</title>
        <authorList>
            <person name="Zhang R.-G."/>
        </authorList>
    </citation>
    <scope>NUCLEOTIDE SEQUENCE</scope>
    <source>
        <strain evidence="6">Huo1</strain>
        <tissue evidence="6">Leaf</tissue>
    </source>
</reference>
<dbReference type="Pfam" id="PF12906">
    <property type="entry name" value="RINGv"/>
    <property type="match status" value="1"/>
</dbReference>
<keyword evidence="4" id="KW-1133">Transmembrane helix</keyword>
<keyword evidence="2" id="KW-0863">Zinc-finger</keyword>
<feature type="domain" description="RING-CH-type" evidence="5">
    <location>
        <begin position="28"/>
        <end position="90"/>
    </location>
</feature>
<evidence type="ECO:0000256" key="4">
    <source>
        <dbReference type="SAM" id="Phobius"/>
    </source>
</evidence>
<protein>
    <recommendedName>
        <fullName evidence="5">RING-CH-type domain-containing protein</fullName>
    </recommendedName>
</protein>
<evidence type="ECO:0000313" key="7">
    <source>
        <dbReference type="Proteomes" id="UP000298416"/>
    </source>
</evidence>
<dbReference type="GO" id="GO:0004842">
    <property type="term" value="F:ubiquitin-protein transferase activity"/>
    <property type="evidence" value="ECO:0007669"/>
    <property type="project" value="TreeGrafter"/>
</dbReference>
<dbReference type="PROSITE" id="PS51292">
    <property type="entry name" value="ZF_RING_CH"/>
    <property type="match status" value="1"/>
</dbReference>
<dbReference type="EMBL" id="PNBA02000007">
    <property type="protein sequence ID" value="KAG6417771.1"/>
    <property type="molecule type" value="Genomic_DNA"/>
</dbReference>
<dbReference type="InterPro" id="IPR033275">
    <property type="entry name" value="MARCH-like"/>
</dbReference>
<dbReference type="Proteomes" id="UP000298416">
    <property type="component" value="Unassembled WGS sequence"/>
</dbReference>
<keyword evidence="4" id="KW-0812">Transmembrane</keyword>
<dbReference type="AlphaFoldDB" id="A0A8X8XP99"/>
<dbReference type="GO" id="GO:0016567">
    <property type="term" value="P:protein ubiquitination"/>
    <property type="evidence" value="ECO:0007669"/>
    <property type="project" value="TreeGrafter"/>
</dbReference>
<keyword evidence="7" id="KW-1185">Reference proteome</keyword>
<accession>A0A8X8XP99</accession>
<organism evidence="6">
    <name type="scientific">Salvia splendens</name>
    <name type="common">Scarlet sage</name>
    <dbReference type="NCBI Taxonomy" id="180675"/>
    <lineage>
        <taxon>Eukaryota</taxon>
        <taxon>Viridiplantae</taxon>
        <taxon>Streptophyta</taxon>
        <taxon>Embryophyta</taxon>
        <taxon>Tracheophyta</taxon>
        <taxon>Spermatophyta</taxon>
        <taxon>Magnoliopsida</taxon>
        <taxon>eudicotyledons</taxon>
        <taxon>Gunneridae</taxon>
        <taxon>Pentapetalae</taxon>
        <taxon>asterids</taxon>
        <taxon>lamiids</taxon>
        <taxon>Lamiales</taxon>
        <taxon>Lamiaceae</taxon>
        <taxon>Nepetoideae</taxon>
        <taxon>Mentheae</taxon>
        <taxon>Salviinae</taxon>
        <taxon>Salvia</taxon>
        <taxon>Salvia subgen. Calosphace</taxon>
        <taxon>core Calosphace</taxon>
    </lineage>
</organism>
<dbReference type="PANTHER" id="PTHR23012">
    <property type="entry name" value="RING/FYVE/PHD ZINC FINGER DOMAIN-CONTAINING"/>
    <property type="match status" value="1"/>
</dbReference>
<dbReference type="FunFam" id="3.30.40.10:FF:000318">
    <property type="entry name" value="E3 ubiquitin-protein ligase MARCH4"/>
    <property type="match status" value="1"/>
</dbReference>
<dbReference type="GO" id="GO:0008270">
    <property type="term" value="F:zinc ion binding"/>
    <property type="evidence" value="ECO:0007669"/>
    <property type="project" value="UniProtKB-KW"/>
</dbReference>
<proteinExistence type="predicted"/>
<dbReference type="GO" id="GO:0016020">
    <property type="term" value="C:membrane"/>
    <property type="evidence" value="ECO:0007669"/>
    <property type="project" value="TreeGrafter"/>
</dbReference>
<gene>
    <name evidence="6" type="ORF">SASPL_119964</name>
</gene>
<reference evidence="6" key="1">
    <citation type="submission" date="2018-01" db="EMBL/GenBank/DDBJ databases">
        <authorList>
            <person name="Mao J.F."/>
        </authorList>
    </citation>
    <scope>NUCLEOTIDE SEQUENCE</scope>
    <source>
        <strain evidence="6">Huo1</strain>
        <tissue evidence="6">Leaf</tissue>
    </source>
</reference>
<dbReference type="PANTHER" id="PTHR23012:SF180">
    <property type="entry name" value="RING_FYVE_PHD ZINC FINGER SUPERFAMILY PROTEIN"/>
    <property type="match status" value="1"/>
</dbReference>
<dbReference type="InterPro" id="IPR011016">
    <property type="entry name" value="Znf_RING-CH"/>
</dbReference>
<dbReference type="SMART" id="SM00744">
    <property type="entry name" value="RINGv"/>
    <property type="match status" value="1"/>
</dbReference>
<keyword evidence="4" id="KW-0472">Membrane</keyword>